<dbReference type="AlphaFoldDB" id="A0A6J7QAW1"/>
<sequence>MRPVVGSELLAGLSIADDPLLLAEPGREEIAGAPVGDEADVVAVGLLGDQQSAVERLGAHGLLMVVAQRKHRALELRGLEHREHVGLILGRVCRAVKFDTGRTVGQARVVAGGHGVEAKVNRAIEHSGELNVLVAAQAGVGGTARRILGHEVVDDLGLELLGEIPHVERNAQHVSHPACIASVFERAAAPGALSEGLRVGAQSEVDAHDVVPALDGARCGNCRVDSTREGGQYLHRTASETGRMRGRPALRARSTTGVSSLSTVRTSFGVEV</sequence>
<name>A0A6J7QAW1_9ZZZZ</name>
<organism evidence="1">
    <name type="scientific">freshwater metagenome</name>
    <dbReference type="NCBI Taxonomy" id="449393"/>
    <lineage>
        <taxon>unclassified sequences</taxon>
        <taxon>metagenomes</taxon>
        <taxon>ecological metagenomes</taxon>
    </lineage>
</organism>
<gene>
    <name evidence="1" type="ORF">UFOPK3992_01406</name>
</gene>
<reference evidence="1" key="1">
    <citation type="submission" date="2020-05" db="EMBL/GenBank/DDBJ databases">
        <authorList>
            <person name="Chiriac C."/>
            <person name="Salcher M."/>
            <person name="Ghai R."/>
            <person name="Kavagutti S V."/>
        </authorList>
    </citation>
    <scope>NUCLEOTIDE SEQUENCE</scope>
</reference>
<dbReference type="EMBL" id="CAFBOZ010000216">
    <property type="protein sequence ID" value="CAB5014900.1"/>
    <property type="molecule type" value="Genomic_DNA"/>
</dbReference>
<protein>
    <submittedName>
        <fullName evidence="1">Unannotated protein</fullName>
    </submittedName>
</protein>
<proteinExistence type="predicted"/>
<accession>A0A6J7QAW1</accession>
<evidence type="ECO:0000313" key="1">
    <source>
        <dbReference type="EMBL" id="CAB5014900.1"/>
    </source>
</evidence>